<dbReference type="EMBL" id="CAJNJA010015525">
    <property type="protein sequence ID" value="CAE7363270.1"/>
    <property type="molecule type" value="Genomic_DNA"/>
</dbReference>
<dbReference type="Proteomes" id="UP000601435">
    <property type="component" value="Unassembled WGS sequence"/>
</dbReference>
<dbReference type="PANTHER" id="PTHR33442:SF5">
    <property type="entry name" value="BIFUNCTIONAL TRANS-3-HYDROXY-L-PROLINE DEHYDRATASE_2-EPIMERASE"/>
    <property type="match status" value="1"/>
</dbReference>
<accession>A0A812PHS7</accession>
<comment type="caution">
    <text evidence="2">The sequence shown here is derived from an EMBL/GenBank/DDBJ whole genome shotgun (WGS) entry which is preliminary data.</text>
</comment>
<protein>
    <recommendedName>
        <fullName evidence="4">Proline racemase</fullName>
    </recommendedName>
</protein>
<gene>
    <name evidence="2" type="ORF">SNEC2469_LOCUS9615</name>
</gene>
<evidence type="ECO:0000313" key="3">
    <source>
        <dbReference type="Proteomes" id="UP000601435"/>
    </source>
</evidence>
<dbReference type="GO" id="GO:0047580">
    <property type="term" value="F:4-hydroxyproline epimerase activity"/>
    <property type="evidence" value="ECO:0007669"/>
    <property type="project" value="TreeGrafter"/>
</dbReference>
<evidence type="ECO:0000256" key="1">
    <source>
        <dbReference type="ARBA" id="ARBA00007529"/>
    </source>
</evidence>
<keyword evidence="3" id="KW-1185">Reference proteome</keyword>
<dbReference type="SFLD" id="SFLDS00028">
    <property type="entry name" value="Proline_Racemase"/>
    <property type="match status" value="1"/>
</dbReference>
<evidence type="ECO:0000313" key="2">
    <source>
        <dbReference type="EMBL" id="CAE7363270.1"/>
    </source>
</evidence>
<dbReference type="OrthoDB" id="6409228at2759"/>
<organism evidence="2 3">
    <name type="scientific">Symbiodinium necroappetens</name>
    <dbReference type="NCBI Taxonomy" id="1628268"/>
    <lineage>
        <taxon>Eukaryota</taxon>
        <taxon>Sar</taxon>
        <taxon>Alveolata</taxon>
        <taxon>Dinophyceae</taxon>
        <taxon>Suessiales</taxon>
        <taxon>Symbiodiniaceae</taxon>
        <taxon>Symbiodinium</taxon>
    </lineage>
</organism>
<sequence length="416" mass="45527">MRLVTSELHHLARTSTRTAFNSRTWYSRASTQKFASKPAFEGWGASGRRLQCVDCHAGGEPARVVLGGLPTVPGRSMVEKRLRMMEPDFDAFRKLLLLEPRGYPCQNANFVIPPTGCHPTAAYGVVIAEQGHVYPAMSGHNLMCVATALLETGMVRMVEPSTDFDLETPAGLVSVRAECKHGKVVQVTLRNVASFCRPADMDVEIDVPEVGKVTVDVAYGGMFYAIVDASTLGLQLLPKHGREICRLGEMIKTACREQHPVNHPEFDYPGCDILVFTGNQRREATQTGPRTTRLCGKNAVVMSNGSLRWDRPETWTGMLDRSPCGTGTSAVMAQLHARGTLALEEDFVHESIVGTHFTGRLLEEVLITSASESIKAVVPTISGRAWITQYCDVVCDPSDPFPEGYLVGDIWSGTDE</sequence>
<proteinExistence type="inferred from homology"/>
<dbReference type="PANTHER" id="PTHR33442">
    <property type="entry name" value="TRANS-3-HYDROXY-L-PROLINE DEHYDRATASE"/>
    <property type="match status" value="1"/>
</dbReference>
<dbReference type="Gene3D" id="3.10.310.10">
    <property type="entry name" value="Diaminopimelate Epimerase, Chain A, domain 1"/>
    <property type="match status" value="2"/>
</dbReference>
<comment type="similarity">
    <text evidence="1">Belongs to the proline racemase family.</text>
</comment>
<dbReference type="SUPFAM" id="SSF54506">
    <property type="entry name" value="Diaminopimelate epimerase-like"/>
    <property type="match status" value="1"/>
</dbReference>
<evidence type="ECO:0008006" key="4">
    <source>
        <dbReference type="Google" id="ProtNLM"/>
    </source>
</evidence>
<dbReference type="Pfam" id="PF05544">
    <property type="entry name" value="Pro_racemase"/>
    <property type="match status" value="1"/>
</dbReference>
<dbReference type="AlphaFoldDB" id="A0A812PHS7"/>
<reference evidence="2" key="1">
    <citation type="submission" date="2021-02" db="EMBL/GenBank/DDBJ databases">
        <authorList>
            <person name="Dougan E. K."/>
            <person name="Rhodes N."/>
            <person name="Thang M."/>
            <person name="Chan C."/>
        </authorList>
    </citation>
    <scope>NUCLEOTIDE SEQUENCE</scope>
</reference>
<name>A0A812PHS7_9DINO</name>
<dbReference type="InterPro" id="IPR008794">
    <property type="entry name" value="Pro_racemase_fam"/>
</dbReference>